<dbReference type="AlphaFoldDB" id="A0A9N9S9V4"/>
<feature type="signal peptide" evidence="2">
    <location>
        <begin position="1"/>
        <end position="20"/>
    </location>
</feature>
<feature type="region of interest" description="Disordered" evidence="1">
    <location>
        <begin position="110"/>
        <end position="136"/>
    </location>
</feature>
<evidence type="ECO:0000256" key="2">
    <source>
        <dbReference type="SAM" id="SignalP"/>
    </source>
</evidence>
<protein>
    <submittedName>
        <fullName evidence="3">Uncharacterized protein</fullName>
    </submittedName>
</protein>
<dbReference type="EMBL" id="OU895880">
    <property type="protein sequence ID" value="CAG9812365.1"/>
    <property type="molecule type" value="Genomic_DNA"/>
</dbReference>
<reference evidence="3" key="1">
    <citation type="submission" date="2022-01" db="EMBL/GenBank/DDBJ databases">
        <authorList>
            <person name="King R."/>
        </authorList>
    </citation>
    <scope>NUCLEOTIDE SEQUENCE</scope>
</reference>
<feature type="compositionally biased region" description="Basic and acidic residues" evidence="1">
    <location>
        <begin position="124"/>
        <end position="136"/>
    </location>
</feature>
<proteinExistence type="predicted"/>
<evidence type="ECO:0000313" key="3">
    <source>
        <dbReference type="EMBL" id="CAG9812365.1"/>
    </source>
</evidence>
<accession>A0A9N9S9V4</accession>
<organism evidence="3 4">
    <name type="scientific">Chironomus riparius</name>
    <dbReference type="NCBI Taxonomy" id="315576"/>
    <lineage>
        <taxon>Eukaryota</taxon>
        <taxon>Metazoa</taxon>
        <taxon>Ecdysozoa</taxon>
        <taxon>Arthropoda</taxon>
        <taxon>Hexapoda</taxon>
        <taxon>Insecta</taxon>
        <taxon>Pterygota</taxon>
        <taxon>Neoptera</taxon>
        <taxon>Endopterygota</taxon>
        <taxon>Diptera</taxon>
        <taxon>Nematocera</taxon>
        <taxon>Chironomoidea</taxon>
        <taxon>Chironomidae</taxon>
        <taxon>Chironominae</taxon>
        <taxon>Chironomus</taxon>
    </lineage>
</organism>
<gene>
    <name evidence="3" type="ORF">CHIRRI_LOCUS15170</name>
</gene>
<keyword evidence="2" id="KW-0732">Signal</keyword>
<sequence>MKSFLLFLLTIFVIISIIECKNDKDDHRKSSDFRKSRESRFEMRDAMEEAMKLLYEETYKMDAEERRNLIKKFMRGHIDFREALDLVNSERKEERRVRSPERERRIQEITESLKDMNRRKRHKSTVDEDERRKSRDRERIEMREITEEAARFLFEESHMLEPNERRNIMKNFMMGKIEFEEAANLAAGSQLKERLKTNPEREKKIKEIREKFNRADKINRHNEL</sequence>
<reference evidence="3" key="2">
    <citation type="submission" date="2022-10" db="EMBL/GenBank/DDBJ databases">
        <authorList>
            <consortium name="ENA_rothamsted_submissions"/>
            <consortium name="culmorum"/>
            <person name="King R."/>
        </authorList>
    </citation>
    <scope>NUCLEOTIDE SEQUENCE</scope>
</reference>
<evidence type="ECO:0000313" key="4">
    <source>
        <dbReference type="Proteomes" id="UP001153620"/>
    </source>
</evidence>
<name>A0A9N9S9V4_9DIPT</name>
<dbReference type="Proteomes" id="UP001153620">
    <property type="component" value="Chromosome 4"/>
</dbReference>
<keyword evidence="4" id="KW-1185">Reference proteome</keyword>
<evidence type="ECO:0000256" key="1">
    <source>
        <dbReference type="SAM" id="MobiDB-lite"/>
    </source>
</evidence>
<feature type="chain" id="PRO_5040208364" evidence="2">
    <location>
        <begin position="21"/>
        <end position="224"/>
    </location>
</feature>